<dbReference type="SUPFAM" id="SSF57850">
    <property type="entry name" value="RING/U-box"/>
    <property type="match status" value="2"/>
</dbReference>
<dbReference type="EMBL" id="MCGN01000002">
    <property type="protein sequence ID" value="ORZ00409.1"/>
    <property type="molecule type" value="Genomic_DNA"/>
</dbReference>
<keyword evidence="4 8" id="KW-0863">Zinc-finger</keyword>
<dbReference type="Gene3D" id="3.30.40.10">
    <property type="entry name" value="Zinc/RING finger domain, C3HC4 (zinc finger)"/>
    <property type="match status" value="2"/>
</dbReference>
<dbReference type="InterPro" id="IPR001841">
    <property type="entry name" value="Znf_RING"/>
</dbReference>
<dbReference type="OrthoDB" id="116827at2759"/>
<protein>
    <recommendedName>
        <fullName evidence="10">RING-type domain-containing protein</fullName>
    </recommendedName>
</protein>
<feature type="compositionally biased region" description="Basic and acidic residues" evidence="9">
    <location>
        <begin position="147"/>
        <end position="159"/>
    </location>
</feature>
<dbReference type="GO" id="GO:0005634">
    <property type="term" value="C:nucleus"/>
    <property type="evidence" value="ECO:0007669"/>
    <property type="project" value="UniProtKB-SubCell"/>
</dbReference>
<evidence type="ECO:0000313" key="11">
    <source>
        <dbReference type="EMBL" id="ORZ00409.1"/>
    </source>
</evidence>
<keyword evidence="12" id="KW-1185">Reference proteome</keyword>
<dbReference type="PIRSF" id="PIRSF023577">
    <property type="entry name" value="ENOS_interacting"/>
    <property type="match status" value="1"/>
</dbReference>
<dbReference type="InterPro" id="IPR016818">
    <property type="entry name" value="NOSIP"/>
</dbReference>
<dbReference type="AlphaFoldDB" id="A0A1X2HM51"/>
<evidence type="ECO:0000256" key="3">
    <source>
        <dbReference type="ARBA" id="ARBA00022723"/>
    </source>
</evidence>
<dbReference type="PANTHER" id="PTHR13063:SF10">
    <property type="entry name" value="NITRIC OXIDE SYNTHASE-INTERACTING PROTEIN"/>
    <property type="match status" value="1"/>
</dbReference>
<keyword evidence="6 7" id="KW-0539">Nucleus</keyword>
<evidence type="ECO:0000256" key="4">
    <source>
        <dbReference type="ARBA" id="ARBA00022771"/>
    </source>
</evidence>
<sequence length="316" mass="35536">MPRHSKNNTASSVFTYHESKSLDYGTKKQRIGRDSYREYDACFLCLQTARDPVACTQGHLACRECIYESILLQKQNIQREQKAQEQKLKALEDQRLREEEEAKQTFLDEFEKTQTSMLGSRKKSIKEPSPVDKNPSSPSTPSAGIKRSFEESAKEAAQKDLEVTSERLANEKAEASKSKLGSFWLPSLTPEAAKQYKDEIKPVNTQTMCLATKDPHPVSIKSLIDVKFQYESETKKAQCPSCLKTLSNASKFSVMRHCGHVLCNACADMFVKKSKKCYVCEKKTKSKDIIDMSPEGTGFASGSKAAVAQKWDIAFQ</sequence>
<dbReference type="InterPro" id="IPR013083">
    <property type="entry name" value="Znf_RING/FYVE/PHD"/>
</dbReference>
<dbReference type="GO" id="GO:0008270">
    <property type="term" value="F:zinc ion binding"/>
    <property type="evidence" value="ECO:0007669"/>
    <property type="project" value="UniProtKB-KW"/>
</dbReference>
<dbReference type="STRING" id="13706.A0A1X2HM51"/>
<organism evidence="11 12">
    <name type="scientific">Syncephalastrum racemosum</name>
    <name type="common">Filamentous fungus</name>
    <dbReference type="NCBI Taxonomy" id="13706"/>
    <lineage>
        <taxon>Eukaryota</taxon>
        <taxon>Fungi</taxon>
        <taxon>Fungi incertae sedis</taxon>
        <taxon>Mucoromycota</taxon>
        <taxon>Mucoromycotina</taxon>
        <taxon>Mucoromycetes</taxon>
        <taxon>Mucorales</taxon>
        <taxon>Syncephalastraceae</taxon>
        <taxon>Syncephalastrum</taxon>
    </lineage>
</organism>
<evidence type="ECO:0000256" key="8">
    <source>
        <dbReference type="PROSITE-ProRule" id="PRU00175"/>
    </source>
</evidence>
<keyword evidence="5" id="KW-0862">Zinc</keyword>
<name>A0A1X2HM51_SYNRA</name>
<evidence type="ECO:0000256" key="1">
    <source>
        <dbReference type="ARBA" id="ARBA00004123"/>
    </source>
</evidence>
<proteinExistence type="inferred from homology"/>
<dbReference type="InterPro" id="IPR017907">
    <property type="entry name" value="Znf_RING_CS"/>
</dbReference>
<dbReference type="PROSITE" id="PS00518">
    <property type="entry name" value="ZF_RING_1"/>
    <property type="match status" value="1"/>
</dbReference>
<comment type="similarity">
    <text evidence="2 7">Belongs to the NOSIP family.</text>
</comment>
<comment type="caution">
    <text evidence="11">The sequence shown here is derived from an EMBL/GenBank/DDBJ whole genome shotgun (WGS) entry which is preliminary data.</text>
</comment>
<dbReference type="InterPro" id="IPR031790">
    <property type="entry name" value="Znf-NOSIP"/>
</dbReference>
<dbReference type="InParanoid" id="A0A1X2HM51"/>
<dbReference type="Proteomes" id="UP000242180">
    <property type="component" value="Unassembled WGS sequence"/>
</dbReference>
<evidence type="ECO:0000256" key="7">
    <source>
        <dbReference type="PIRNR" id="PIRNR023577"/>
    </source>
</evidence>
<evidence type="ECO:0000259" key="10">
    <source>
        <dbReference type="PROSITE" id="PS50089"/>
    </source>
</evidence>
<accession>A0A1X2HM51</accession>
<dbReference type="Pfam" id="PF15906">
    <property type="entry name" value="zf-NOSIP"/>
    <property type="match status" value="1"/>
</dbReference>
<feature type="region of interest" description="Disordered" evidence="9">
    <location>
        <begin position="105"/>
        <end position="159"/>
    </location>
</feature>
<dbReference type="SMART" id="SM00184">
    <property type="entry name" value="RING"/>
    <property type="match status" value="2"/>
</dbReference>
<comment type="subcellular location">
    <subcellularLocation>
        <location evidence="1 7">Nucleus</location>
    </subcellularLocation>
</comment>
<feature type="domain" description="RING-type" evidence="10">
    <location>
        <begin position="239"/>
        <end position="281"/>
    </location>
</feature>
<reference evidence="11 12" key="1">
    <citation type="submission" date="2016-07" db="EMBL/GenBank/DDBJ databases">
        <title>Pervasive Adenine N6-methylation of Active Genes in Fungi.</title>
        <authorList>
            <consortium name="DOE Joint Genome Institute"/>
            <person name="Mondo S.J."/>
            <person name="Dannebaum R.O."/>
            <person name="Kuo R.C."/>
            <person name="Labutti K."/>
            <person name="Haridas S."/>
            <person name="Kuo A."/>
            <person name="Salamov A."/>
            <person name="Ahrendt S.R."/>
            <person name="Lipzen A."/>
            <person name="Sullivan W."/>
            <person name="Andreopoulos W.B."/>
            <person name="Clum A."/>
            <person name="Lindquist E."/>
            <person name="Daum C."/>
            <person name="Ramamoorthy G.K."/>
            <person name="Gryganskyi A."/>
            <person name="Culley D."/>
            <person name="Magnuson J.K."/>
            <person name="James T.Y."/>
            <person name="O'Malley M.A."/>
            <person name="Stajich J.E."/>
            <person name="Spatafora J.W."/>
            <person name="Visel A."/>
            <person name="Grigoriev I.V."/>
        </authorList>
    </citation>
    <scope>NUCLEOTIDE SEQUENCE [LARGE SCALE GENOMIC DNA]</scope>
    <source>
        <strain evidence="11 12">NRRL 2496</strain>
    </source>
</reference>
<dbReference type="PANTHER" id="PTHR13063">
    <property type="entry name" value="ENOS INTERACTING PROTEIN"/>
    <property type="match status" value="1"/>
</dbReference>
<evidence type="ECO:0000256" key="5">
    <source>
        <dbReference type="ARBA" id="ARBA00022833"/>
    </source>
</evidence>
<evidence type="ECO:0000256" key="2">
    <source>
        <dbReference type="ARBA" id="ARBA00008126"/>
    </source>
</evidence>
<dbReference type="OMA" id="PCVTKFM"/>
<dbReference type="GO" id="GO:0061630">
    <property type="term" value="F:ubiquitin protein ligase activity"/>
    <property type="evidence" value="ECO:0007669"/>
    <property type="project" value="InterPro"/>
</dbReference>
<evidence type="ECO:0000313" key="12">
    <source>
        <dbReference type="Proteomes" id="UP000242180"/>
    </source>
</evidence>
<evidence type="ECO:0000256" key="6">
    <source>
        <dbReference type="ARBA" id="ARBA00023242"/>
    </source>
</evidence>
<evidence type="ECO:0000256" key="9">
    <source>
        <dbReference type="SAM" id="MobiDB-lite"/>
    </source>
</evidence>
<gene>
    <name evidence="11" type="ORF">BCR43DRAFT_140319</name>
</gene>
<dbReference type="PROSITE" id="PS50089">
    <property type="entry name" value="ZF_RING_2"/>
    <property type="match status" value="1"/>
</dbReference>
<keyword evidence="3" id="KW-0479">Metal-binding</keyword>